<dbReference type="InterPro" id="IPR038695">
    <property type="entry name" value="Saro_0823-like_sf"/>
</dbReference>
<evidence type="ECO:0000313" key="1">
    <source>
        <dbReference type="EMBL" id="GGJ25986.1"/>
    </source>
</evidence>
<keyword evidence="2" id="KW-1185">Reference proteome</keyword>
<reference evidence="1" key="1">
    <citation type="journal article" date="2014" name="Int. J. Syst. Evol. Microbiol.">
        <title>Complete genome sequence of Corynebacterium casei LMG S-19264T (=DSM 44701T), isolated from a smear-ripened cheese.</title>
        <authorList>
            <consortium name="US DOE Joint Genome Institute (JGI-PGF)"/>
            <person name="Walter F."/>
            <person name="Albersmeier A."/>
            <person name="Kalinowski J."/>
            <person name="Ruckert C."/>
        </authorList>
    </citation>
    <scope>NUCLEOTIDE SEQUENCE</scope>
    <source>
        <strain evidence="1">CGMCC 4.7272</strain>
    </source>
</reference>
<reference evidence="1" key="2">
    <citation type="submission" date="2020-09" db="EMBL/GenBank/DDBJ databases">
        <authorList>
            <person name="Sun Q."/>
            <person name="Zhou Y."/>
        </authorList>
    </citation>
    <scope>NUCLEOTIDE SEQUENCE</scope>
    <source>
        <strain evidence="1">CGMCC 4.7272</strain>
    </source>
</reference>
<dbReference type="AlphaFoldDB" id="A0A917KSQ5"/>
<comment type="caution">
    <text evidence="1">The sequence shown here is derived from an EMBL/GenBank/DDBJ whole genome shotgun (WGS) entry which is preliminary data.</text>
</comment>
<evidence type="ECO:0000313" key="2">
    <source>
        <dbReference type="Proteomes" id="UP000625682"/>
    </source>
</evidence>
<dbReference type="Gene3D" id="2.60.120.1140">
    <property type="entry name" value="Protein of unknown function DUF192"/>
    <property type="match status" value="1"/>
</dbReference>
<evidence type="ECO:0008006" key="3">
    <source>
        <dbReference type="Google" id="ProtNLM"/>
    </source>
</evidence>
<accession>A0A917KSQ5</accession>
<dbReference type="Pfam" id="PF02643">
    <property type="entry name" value="DUF192"/>
    <property type="match status" value="1"/>
</dbReference>
<gene>
    <name evidence="1" type="ORF">GCM10012282_23170</name>
</gene>
<dbReference type="InterPro" id="IPR003795">
    <property type="entry name" value="DUF192"/>
</dbReference>
<organism evidence="1 2">
    <name type="scientific">Streptomyces lacrimifluminis</name>
    <dbReference type="NCBI Taxonomy" id="1500077"/>
    <lineage>
        <taxon>Bacteria</taxon>
        <taxon>Bacillati</taxon>
        <taxon>Actinomycetota</taxon>
        <taxon>Actinomycetes</taxon>
        <taxon>Kitasatosporales</taxon>
        <taxon>Streptomycetaceae</taxon>
        <taxon>Streptomyces</taxon>
    </lineage>
</organism>
<dbReference type="Proteomes" id="UP000625682">
    <property type="component" value="Unassembled WGS sequence"/>
</dbReference>
<protein>
    <recommendedName>
        <fullName evidence="3">DUF192 domain-containing protein</fullName>
    </recommendedName>
</protein>
<dbReference type="EMBL" id="BMMU01000005">
    <property type="protein sequence ID" value="GGJ25986.1"/>
    <property type="molecule type" value="Genomic_DNA"/>
</dbReference>
<sequence length="217" mass="23594">MYIGAENYSPKSPGNAWMASEAHFHGRIMAGNQLIPRKYRGIRGDPEEPDGFHPPGGCPRTTPGPFGYRTGPGALRAGRPSRRRPCRERSLDALANFAAMATFTTTETPEPIALELAESGRARRRGLLGRDGIEGALLLTPASSVHTFGMRFAIDVAYLDGKARVRAVRTMRPGRVGLPRPWVRSILEAEAGALARWGVRRGAQLTIRADGAVPKDR</sequence>
<name>A0A917KSQ5_9ACTN</name>
<proteinExistence type="predicted"/>